<dbReference type="InterPro" id="IPR002933">
    <property type="entry name" value="Peptidase_M20"/>
</dbReference>
<evidence type="ECO:0000256" key="10">
    <source>
        <dbReference type="PIRSR" id="PIRSR037215-1"/>
    </source>
</evidence>
<keyword evidence="5 11" id="KW-0479">Metal-binding</keyword>
<dbReference type="GO" id="GO:0008237">
    <property type="term" value="F:metallopeptidase activity"/>
    <property type="evidence" value="ECO:0007669"/>
    <property type="project" value="UniProtKB-KW"/>
</dbReference>
<organism evidence="13 14">
    <name type="scientific">Megasphaera hexanoica</name>
    <dbReference type="NCBI Taxonomy" id="1675036"/>
    <lineage>
        <taxon>Bacteria</taxon>
        <taxon>Bacillati</taxon>
        <taxon>Bacillota</taxon>
        <taxon>Negativicutes</taxon>
        <taxon>Veillonellales</taxon>
        <taxon>Veillonellaceae</taxon>
        <taxon>Megasphaera</taxon>
    </lineage>
</organism>
<dbReference type="Pfam" id="PF07687">
    <property type="entry name" value="M20_dimer"/>
    <property type="match status" value="1"/>
</dbReference>
<evidence type="ECO:0000256" key="4">
    <source>
        <dbReference type="ARBA" id="ARBA00022670"/>
    </source>
</evidence>
<dbReference type="GO" id="GO:0005829">
    <property type="term" value="C:cytosol"/>
    <property type="evidence" value="ECO:0007669"/>
    <property type="project" value="TreeGrafter"/>
</dbReference>
<dbReference type="InterPro" id="IPR001261">
    <property type="entry name" value="ArgE/DapE_CS"/>
</dbReference>
<dbReference type="NCBIfam" id="NF003976">
    <property type="entry name" value="PRK05469.1"/>
    <property type="match status" value="1"/>
</dbReference>
<dbReference type="InterPro" id="IPR010161">
    <property type="entry name" value="Peptidase_M20B"/>
</dbReference>
<accession>A0A848BU58</accession>
<dbReference type="SUPFAM" id="SSF55031">
    <property type="entry name" value="Bacterial exopeptidase dimerisation domain"/>
    <property type="match status" value="1"/>
</dbReference>
<gene>
    <name evidence="13" type="primary">pepT</name>
    <name evidence="13" type="ORF">HF872_09170</name>
</gene>
<evidence type="ECO:0000256" key="3">
    <source>
        <dbReference type="ARBA" id="ARBA00022438"/>
    </source>
</evidence>
<protein>
    <recommendedName>
        <fullName evidence="9">Peptidase T</fullName>
        <ecNumber evidence="9">3.4.11.4</ecNumber>
    </recommendedName>
</protein>
<comment type="cofactor">
    <cofactor evidence="11">
        <name>Zn(2+)</name>
        <dbReference type="ChEBI" id="CHEBI:29105"/>
    </cofactor>
    <text evidence="11">Binds 2 Zn(2+) ions per subunit.</text>
</comment>
<dbReference type="Gene3D" id="3.40.630.10">
    <property type="entry name" value="Zn peptidases"/>
    <property type="match status" value="1"/>
</dbReference>
<dbReference type="NCBIfam" id="TIGR01882">
    <property type="entry name" value="peptidase-T"/>
    <property type="match status" value="1"/>
</dbReference>
<dbReference type="GO" id="GO:0008270">
    <property type="term" value="F:zinc ion binding"/>
    <property type="evidence" value="ECO:0007669"/>
    <property type="project" value="InterPro"/>
</dbReference>
<dbReference type="PROSITE" id="PS00759">
    <property type="entry name" value="ARGE_DAPE_CPG2_2"/>
    <property type="match status" value="1"/>
</dbReference>
<dbReference type="SUPFAM" id="SSF53187">
    <property type="entry name" value="Zn-dependent exopeptidases"/>
    <property type="match status" value="1"/>
</dbReference>
<evidence type="ECO:0000313" key="13">
    <source>
        <dbReference type="EMBL" id="NME28785.1"/>
    </source>
</evidence>
<keyword evidence="3 13" id="KW-0031">Aminopeptidase</keyword>
<sequence length="415" mass="45719">MIDRDILVNRFMKYVSFDTQSDEDNDTVCPSTKGQTVLAQYLADELKRLGLRDVSLDENGYVMATLPANGAEKAPVVGFISHLDTSPDAPGGPVQPHIVTAYDGGDIVLNQEEHIILSPKDFPRLLAYKGQDIMVTDGKTLLGADDKAGMTAIVTAAEYLLHHREIPHGTVRIGFTPDEETGRSALLFDVAKFAADFAYTVDGGELGGLEYENFNAANPVITLYGRSVHTGDAKGKMINAISLASKWQQMLPAGEKPEYTEGRDGFFHVYKISGGVEQCTLHMLVRDHDRDRFEARKQYLRNMARFFNETYGNHTVVIKEHDVYYNMLDVIRDGHMDVVDLAKDAMKAVGITPVVAPIRGGTDGAQLSFRGLPCPNLFTGGANFHGRFEYLPLDSLKKSCETVIEIIKLAAGKEK</sequence>
<feature type="domain" description="Peptidase M20 dimerisation" evidence="12">
    <location>
        <begin position="211"/>
        <end position="314"/>
    </location>
</feature>
<feature type="binding site" evidence="11">
    <location>
        <position position="145"/>
    </location>
    <ligand>
        <name>Zn(2+)</name>
        <dbReference type="ChEBI" id="CHEBI:29105"/>
        <label>1</label>
    </ligand>
</feature>
<dbReference type="AlphaFoldDB" id="A0A848BU58"/>
<proteinExistence type="inferred from homology"/>
<dbReference type="Proteomes" id="UP000591071">
    <property type="component" value="Unassembled WGS sequence"/>
</dbReference>
<dbReference type="Pfam" id="PF01546">
    <property type="entry name" value="Peptidase_M20"/>
    <property type="match status" value="1"/>
</dbReference>
<comment type="catalytic activity">
    <reaction evidence="1">
        <text>Release of the N-terminal residue from a tripeptide.</text>
        <dbReference type="EC" id="3.4.11.4"/>
    </reaction>
</comment>
<dbReference type="InterPro" id="IPR036264">
    <property type="entry name" value="Bact_exopeptidase_dim_dom"/>
</dbReference>
<feature type="binding site" evidence="11">
    <location>
        <position position="145"/>
    </location>
    <ligand>
        <name>Zn(2+)</name>
        <dbReference type="ChEBI" id="CHEBI:29105"/>
        <label>2</label>
    </ligand>
</feature>
<dbReference type="InterPro" id="IPR011650">
    <property type="entry name" value="Peptidase_M20_dimer"/>
</dbReference>
<dbReference type="PANTHER" id="PTHR42994">
    <property type="entry name" value="PEPTIDASE T"/>
    <property type="match status" value="1"/>
</dbReference>
<dbReference type="PIRSF" id="PIRSF037215">
    <property type="entry name" value="Peptidase_M20B"/>
    <property type="match status" value="1"/>
</dbReference>
<evidence type="ECO:0000256" key="8">
    <source>
        <dbReference type="ARBA" id="ARBA00023049"/>
    </source>
</evidence>
<evidence type="ECO:0000256" key="1">
    <source>
        <dbReference type="ARBA" id="ARBA00000870"/>
    </source>
</evidence>
<name>A0A848BU58_9FIRM</name>
<feature type="binding site" evidence="11">
    <location>
        <position position="82"/>
    </location>
    <ligand>
        <name>Zn(2+)</name>
        <dbReference type="ChEBI" id="CHEBI:29105"/>
        <label>1</label>
    </ligand>
</feature>
<feature type="binding site" evidence="11">
    <location>
        <position position="202"/>
    </location>
    <ligand>
        <name>Zn(2+)</name>
        <dbReference type="ChEBI" id="CHEBI:29105"/>
        <label>1</label>
    </ligand>
</feature>
<dbReference type="NCBIfam" id="NF009920">
    <property type="entry name" value="PRK13381.1"/>
    <property type="match status" value="1"/>
</dbReference>
<dbReference type="Gene3D" id="3.30.70.360">
    <property type="match status" value="1"/>
</dbReference>
<evidence type="ECO:0000256" key="11">
    <source>
        <dbReference type="PIRSR" id="PIRSR037215-2"/>
    </source>
</evidence>
<comment type="similarity">
    <text evidence="2">Belongs to the peptidase M20B family.</text>
</comment>
<dbReference type="GO" id="GO:0006508">
    <property type="term" value="P:proteolysis"/>
    <property type="evidence" value="ECO:0007669"/>
    <property type="project" value="UniProtKB-UniRule"/>
</dbReference>
<keyword evidence="8" id="KW-0482">Metalloprotease</keyword>
<evidence type="ECO:0000256" key="7">
    <source>
        <dbReference type="ARBA" id="ARBA00022833"/>
    </source>
</evidence>
<evidence type="ECO:0000256" key="6">
    <source>
        <dbReference type="ARBA" id="ARBA00022801"/>
    </source>
</evidence>
<dbReference type="RefSeq" id="WP_170087776.1">
    <property type="nucleotide sequence ID" value="NZ_JABAFG010000014.1"/>
</dbReference>
<dbReference type="GO" id="GO:0045148">
    <property type="term" value="F:tripeptide aminopeptidase activity"/>
    <property type="evidence" value="ECO:0007669"/>
    <property type="project" value="UniProtKB-UniRule"/>
</dbReference>
<keyword evidence="7 11" id="KW-0862">Zinc</keyword>
<evidence type="ECO:0000256" key="2">
    <source>
        <dbReference type="ARBA" id="ARBA00009692"/>
    </source>
</evidence>
<feature type="active site" description="Proton acceptor" evidence="10">
    <location>
        <position position="179"/>
    </location>
</feature>
<dbReference type="EMBL" id="JABAFG010000014">
    <property type="protein sequence ID" value="NME28785.1"/>
    <property type="molecule type" value="Genomic_DNA"/>
</dbReference>
<evidence type="ECO:0000256" key="5">
    <source>
        <dbReference type="ARBA" id="ARBA00022723"/>
    </source>
</evidence>
<reference evidence="13 14" key="1">
    <citation type="submission" date="2020-04" db="EMBL/GenBank/DDBJ databases">
        <authorList>
            <person name="Hitch T.C.A."/>
            <person name="Wylensek D."/>
            <person name="Clavel T."/>
        </authorList>
    </citation>
    <scope>NUCLEOTIDE SEQUENCE [LARGE SCALE GENOMIC DNA]</scope>
    <source>
        <strain evidence="13 14">Oil-RF-744-FAT-WT-6-1</strain>
    </source>
</reference>
<feature type="binding site" evidence="11">
    <location>
        <position position="385"/>
    </location>
    <ligand>
        <name>Zn(2+)</name>
        <dbReference type="ChEBI" id="CHEBI:29105"/>
        <label>2</label>
    </ligand>
</feature>
<evidence type="ECO:0000256" key="9">
    <source>
        <dbReference type="NCBIfam" id="TIGR01882"/>
    </source>
</evidence>
<dbReference type="PANTHER" id="PTHR42994:SF1">
    <property type="entry name" value="PEPTIDASE T"/>
    <property type="match status" value="1"/>
</dbReference>
<keyword evidence="4" id="KW-0645">Protease</keyword>
<keyword evidence="6 13" id="KW-0378">Hydrolase</keyword>
<feature type="binding site" evidence="11">
    <location>
        <position position="180"/>
    </location>
    <ligand>
        <name>Zn(2+)</name>
        <dbReference type="ChEBI" id="CHEBI:29105"/>
        <label>2</label>
    </ligand>
</feature>
<evidence type="ECO:0000259" key="12">
    <source>
        <dbReference type="Pfam" id="PF07687"/>
    </source>
</evidence>
<evidence type="ECO:0000313" key="14">
    <source>
        <dbReference type="Proteomes" id="UP000591071"/>
    </source>
</evidence>
<dbReference type="EC" id="3.4.11.4" evidence="9"/>
<dbReference type="PROSITE" id="PS00758">
    <property type="entry name" value="ARGE_DAPE_CPG2_1"/>
    <property type="match status" value="1"/>
</dbReference>
<feature type="active site" evidence="10">
    <location>
        <position position="84"/>
    </location>
</feature>
<comment type="caution">
    <text evidence="13">The sequence shown here is derived from an EMBL/GenBank/DDBJ whole genome shotgun (WGS) entry which is preliminary data.</text>
</comment>
<dbReference type="GO" id="GO:0006518">
    <property type="term" value="P:peptide metabolic process"/>
    <property type="evidence" value="ECO:0007669"/>
    <property type="project" value="InterPro"/>
</dbReference>
<dbReference type="CDD" id="cd03892">
    <property type="entry name" value="M20_peptT"/>
    <property type="match status" value="1"/>
</dbReference>